<dbReference type="EMBL" id="JALJOS010000059">
    <property type="protein sequence ID" value="KAK9818604.1"/>
    <property type="molecule type" value="Genomic_DNA"/>
</dbReference>
<dbReference type="GO" id="GO:0020037">
    <property type="term" value="F:heme binding"/>
    <property type="evidence" value="ECO:0007669"/>
    <property type="project" value="InterPro"/>
</dbReference>
<dbReference type="InterPro" id="IPR009050">
    <property type="entry name" value="Globin-like_sf"/>
</dbReference>
<gene>
    <name evidence="8" type="ORF">WJX74_009332</name>
</gene>
<evidence type="ECO:0000256" key="3">
    <source>
        <dbReference type="ARBA" id="ARBA00022621"/>
    </source>
</evidence>
<evidence type="ECO:0000256" key="2">
    <source>
        <dbReference type="ARBA" id="ARBA00022617"/>
    </source>
</evidence>
<evidence type="ECO:0000256" key="6">
    <source>
        <dbReference type="SAM" id="MobiDB-lite"/>
    </source>
</evidence>
<evidence type="ECO:0000313" key="8">
    <source>
        <dbReference type="EMBL" id="KAK9818604.1"/>
    </source>
</evidence>
<dbReference type="Proteomes" id="UP001438707">
    <property type="component" value="Unassembled WGS sequence"/>
</dbReference>
<dbReference type="SUPFAM" id="SSF46458">
    <property type="entry name" value="Globin-like"/>
    <property type="match status" value="1"/>
</dbReference>
<keyword evidence="9" id="KW-1185">Reference proteome</keyword>
<keyword evidence="1" id="KW-0813">Transport</keyword>
<feature type="domain" description="Globin" evidence="7">
    <location>
        <begin position="122"/>
        <end position="275"/>
    </location>
</feature>
<keyword evidence="4" id="KW-0479">Metal-binding</keyword>
<dbReference type="AlphaFoldDB" id="A0AAW1Q907"/>
<dbReference type="Gene3D" id="1.10.490.10">
    <property type="entry name" value="Globins"/>
    <property type="match status" value="1"/>
</dbReference>
<feature type="region of interest" description="Disordered" evidence="6">
    <location>
        <begin position="274"/>
        <end position="293"/>
    </location>
</feature>
<dbReference type="InterPro" id="IPR000971">
    <property type="entry name" value="Globin"/>
</dbReference>
<dbReference type="PANTHER" id="PTHR46458:SF1">
    <property type="entry name" value="GEO09476P1"/>
    <property type="match status" value="1"/>
</dbReference>
<accession>A0AAW1Q907</accession>
<evidence type="ECO:0000256" key="4">
    <source>
        <dbReference type="ARBA" id="ARBA00022723"/>
    </source>
</evidence>
<dbReference type="Gene3D" id="1.25.40.20">
    <property type="entry name" value="Ankyrin repeat-containing domain"/>
    <property type="match status" value="1"/>
</dbReference>
<keyword evidence="2" id="KW-0349">Heme</keyword>
<dbReference type="InterPro" id="IPR012292">
    <property type="entry name" value="Globin/Proto"/>
</dbReference>
<dbReference type="InterPro" id="IPR044399">
    <property type="entry name" value="Mb-like_M"/>
</dbReference>
<evidence type="ECO:0000313" key="9">
    <source>
        <dbReference type="Proteomes" id="UP001438707"/>
    </source>
</evidence>
<protein>
    <recommendedName>
        <fullName evidence="7">Globin domain-containing protein</fullName>
    </recommendedName>
</protein>
<dbReference type="GO" id="GO:0019825">
    <property type="term" value="F:oxygen binding"/>
    <property type="evidence" value="ECO:0007669"/>
    <property type="project" value="InterPro"/>
</dbReference>
<reference evidence="8 9" key="1">
    <citation type="journal article" date="2024" name="Nat. Commun.">
        <title>Phylogenomics reveals the evolutionary origins of lichenization in chlorophyte algae.</title>
        <authorList>
            <person name="Puginier C."/>
            <person name="Libourel C."/>
            <person name="Otte J."/>
            <person name="Skaloud P."/>
            <person name="Haon M."/>
            <person name="Grisel S."/>
            <person name="Petersen M."/>
            <person name="Berrin J.G."/>
            <person name="Delaux P.M."/>
            <person name="Dal Grande F."/>
            <person name="Keller J."/>
        </authorList>
    </citation>
    <scope>NUCLEOTIDE SEQUENCE [LARGE SCALE GENOMIC DNA]</scope>
    <source>
        <strain evidence="8 9">SAG 2145</strain>
    </source>
</reference>
<organism evidence="8 9">
    <name type="scientific">Apatococcus lobatus</name>
    <dbReference type="NCBI Taxonomy" id="904363"/>
    <lineage>
        <taxon>Eukaryota</taxon>
        <taxon>Viridiplantae</taxon>
        <taxon>Chlorophyta</taxon>
        <taxon>core chlorophytes</taxon>
        <taxon>Trebouxiophyceae</taxon>
        <taxon>Chlorellales</taxon>
        <taxon>Chlorellaceae</taxon>
        <taxon>Apatococcus</taxon>
    </lineage>
</organism>
<keyword evidence="5" id="KW-0408">Iron</keyword>
<comment type="caution">
    <text evidence="8">The sequence shown here is derived from an EMBL/GenBank/DDBJ whole genome shotgun (WGS) entry which is preliminary data.</text>
</comment>
<dbReference type="PROSITE" id="PS01033">
    <property type="entry name" value="GLOBIN"/>
    <property type="match status" value="1"/>
</dbReference>
<dbReference type="InterPro" id="IPR036770">
    <property type="entry name" value="Ankyrin_rpt-contain_sf"/>
</dbReference>
<dbReference type="CDD" id="cd01040">
    <property type="entry name" value="Mb-like"/>
    <property type="match status" value="1"/>
</dbReference>
<dbReference type="InterPro" id="IPR050532">
    <property type="entry name" value="Globin-like_OT"/>
</dbReference>
<dbReference type="PANTHER" id="PTHR46458">
    <property type="entry name" value="BLR2807 PROTEIN"/>
    <property type="match status" value="1"/>
</dbReference>
<proteinExistence type="predicted"/>
<dbReference type="SUPFAM" id="SSF48403">
    <property type="entry name" value="Ankyrin repeat"/>
    <property type="match status" value="1"/>
</dbReference>
<evidence type="ECO:0000259" key="7">
    <source>
        <dbReference type="PROSITE" id="PS01033"/>
    </source>
</evidence>
<dbReference type="GO" id="GO:0046872">
    <property type="term" value="F:metal ion binding"/>
    <property type="evidence" value="ECO:0007669"/>
    <property type="project" value="UniProtKB-KW"/>
</dbReference>
<evidence type="ECO:0000256" key="5">
    <source>
        <dbReference type="ARBA" id="ARBA00023004"/>
    </source>
</evidence>
<dbReference type="GO" id="GO:0005344">
    <property type="term" value="F:oxygen carrier activity"/>
    <property type="evidence" value="ECO:0007669"/>
    <property type="project" value="UniProtKB-KW"/>
</dbReference>
<keyword evidence="3" id="KW-0561">Oxygen transport</keyword>
<name>A0AAW1Q907_9CHLO</name>
<sequence length="293" mass="31940">MEVADVLVKAGGKLACGMHESFYPFHLAALMGNVEDIKKQAAEGAVVGGMDFTEATALHLAAVWGHTPLMCALTFQQAKTVKVLKAGGARMTASGTNFTSDWPSSVTWNPASANNKQALAAKMTLDRVAQCQAMWSFVSGKMNSQGAEEKMRQAGVLLFYNLFELEPRLRQLFPFKTGAGHIDDRELEQHGMRVVSTLGHVVQRLSDLDTLMPELTNLCARHIKYGVEMQHYDILATAFLITMETALKLTWTQEHKDAWFSVFGVIGQAAQQVGTPGSRVSEAPRDGKAAPKA</sequence>
<feature type="compositionally biased region" description="Basic and acidic residues" evidence="6">
    <location>
        <begin position="282"/>
        <end position="293"/>
    </location>
</feature>
<dbReference type="Pfam" id="PF00042">
    <property type="entry name" value="Globin"/>
    <property type="match status" value="1"/>
</dbReference>
<evidence type="ECO:0000256" key="1">
    <source>
        <dbReference type="ARBA" id="ARBA00022448"/>
    </source>
</evidence>